<dbReference type="Gene3D" id="3.60.15.10">
    <property type="entry name" value="Ribonuclease Z/Hydroxyacylglutathione hydrolase-like"/>
    <property type="match status" value="1"/>
</dbReference>
<dbReference type="Proteomes" id="UP000283523">
    <property type="component" value="Unassembled WGS sequence"/>
</dbReference>
<name>A0A418MDM7_9BACT</name>
<dbReference type="Pfam" id="PF00753">
    <property type="entry name" value="Lactamase_B"/>
    <property type="match status" value="1"/>
</dbReference>
<sequence>MAFIGYPDAKLLKQPLSDELVKPQDIIKRVLWGDYADIIDTTTSATHTKVRCRNAEGWVASELLQAERLLEVNFIDVGQGDGCFLVTPDDKFILIDAGRDDSMYRFLKWRFNLSHNNYVIPLDYVVMTHSDLDHYGGFRPIVDSGRFTIRHIYHNGLVERTGFNLIGPVRTVGTEEYITDLCDTFDKVKQLLDVATNRGNKLYPNLLHDAYQSATLGLADIRMLEKGSVIDGYDEQSPIHMEVLAPIPRQDEATDGQKYLPYLDEPTPFSTHPGWDETKNGHSVVIRLRYGTVSMLLGGDLNDKAQRYLTVQYTGKDPLSDLTDAERTEMIQRGRAVFQSDLAKSCHHGSDRFLDDFMAFLHPLATVISSGDNETYTHPRPDTLGAIGKSSRGRRPLIFSTELARSSEDKKVIKDELLREVGALFAELDSTTDPVRKKALQARIVAIRETLERNVAVYGTISVRTDGIRVVIAQKKEKKGSGHVLWKLEPDASGELQYVINR</sequence>
<organism evidence="2 3">
    <name type="scientific">Fibrisoma montanum</name>
    <dbReference type="NCBI Taxonomy" id="2305895"/>
    <lineage>
        <taxon>Bacteria</taxon>
        <taxon>Pseudomonadati</taxon>
        <taxon>Bacteroidota</taxon>
        <taxon>Cytophagia</taxon>
        <taxon>Cytophagales</taxon>
        <taxon>Spirosomataceae</taxon>
        <taxon>Fibrisoma</taxon>
    </lineage>
</organism>
<evidence type="ECO:0000313" key="3">
    <source>
        <dbReference type="Proteomes" id="UP000283523"/>
    </source>
</evidence>
<reference evidence="2 3" key="1">
    <citation type="submission" date="2018-08" db="EMBL/GenBank/DDBJ databases">
        <title>Fibrisoma montanum sp. nov., isolated from Danxia mountain soil.</title>
        <authorList>
            <person name="Huang Y."/>
        </authorList>
    </citation>
    <scope>NUCLEOTIDE SEQUENCE [LARGE SCALE GENOMIC DNA]</scope>
    <source>
        <strain evidence="2 3">HYT19</strain>
    </source>
</reference>
<evidence type="ECO:0000259" key="1">
    <source>
        <dbReference type="Pfam" id="PF00753"/>
    </source>
</evidence>
<dbReference type="SUPFAM" id="SSF56281">
    <property type="entry name" value="Metallo-hydrolase/oxidoreductase"/>
    <property type="match status" value="1"/>
</dbReference>
<keyword evidence="3" id="KW-1185">Reference proteome</keyword>
<dbReference type="OrthoDB" id="9761531at2"/>
<dbReference type="PANTHER" id="PTHR30619">
    <property type="entry name" value="DNA INTERNALIZATION/COMPETENCE PROTEIN COMEC/REC2"/>
    <property type="match status" value="1"/>
</dbReference>
<dbReference type="PANTHER" id="PTHR30619:SF1">
    <property type="entry name" value="RECOMBINATION PROTEIN 2"/>
    <property type="match status" value="1"/>
</dbReference>
<protein>
    <submittedName>
        <fullName evidence="2">MBL fold metallo-hydrolase</fullName>
    </submittedName>
</protein>
<dbReference type="GO" id="GO:0016787">
    <property type="term" value="F:hydrolase activity"/>
    <property type="evidence" value="ECO:0007669"/>
    <property type="project" value="UniProtKB-KW"/>
</dbReference>
<dbReference type="AlphaFoldDB" id="A0A418MDM7"/>
<dbReference type="InterPro" id="IPR036866">
    <property type="entry name" value="RibonucZ/Hydroxyglut_hydro"/>
</dbReference>
<dbReference type="RefSeq" id="WP_119666786.1">
    <property type="nucleotide sequence ID" value="NZ_QXED01000002.1"/>
</dbReference>
<comment type="caution">
    <text evidence="2">The sequence shown here is derived from an EMBL/GenBank/DDBJ whole genome shotgun (WGS) entry which is preliminary data.</text>
</comment>
<dbReference type="InterPro" id="IPR052159">
    <property type="entry name" value="Competence_DNA_uptake"/>
</dbReference>
<dbReference type="InterPro" id="IPR001279">
    <property type="entry name" value="Metallo-B-lactamas"/>
</dbReference>
<accession>A0A418MDM7</accession>
<keyword evidence="2" id="KW-0378">Hydrolase</keyword>
<dbReference type="EMBL" id="QXED01000002">
    <property type="protein sequence ID" value="RIV24898.1"/>
    <property type="molecule type" value="Genomic_DNA"/>
</dbReference>
<gene>
    <name evidence="2" type="ORF">DYU11_06150</name>
</gene>
<proteinExistence type="predicted"/>
<evidence type="ECO:0000313" key="2">
    <source>
        <dbReference type="EMBL" id="RIV24898.1"/>
    </source>
</evidence>
<feature type="domain" description="Metallo-beta-lactamase" evidence="1">
    <location>
        <begin position="83"/>
        <end position="166"/>
    </location>
</feature>